<name>A0AAW1GUW0_POPJA</name>
<evidence type="ECO:0000313" key="2">
    <source>
        <dbReference type="EMBL" id="KAK9667536.1"/>
    </source>
</evidence>
<dbReference type="EMBL" id="JASPKY010002743">
    <property type="protein sequence ID" value="KAK9667536.1"/>
    <property type="molecule type" value="Genomic_DNA"/>
</dbReference>
<keyword evidence="1" id="KW-0812">Transmembrane</keyword>
<keyword evidence="3" id="KW-1185">Reference proteome</keyword>
<organism evidence="2 3">
    <name type="scientific">Popillia japonica</name>
    <name type="common">Japanese beetle</name>
    <dbReference type="NCBI Taxonomy" id="7064"/>
    <lineage>
        <taxon>Eukaryota</taxon>
        <taxon>Metazoa</taxon>
        <taxon>Ecdysozoa</taxon>
        <taxon>Arthropoda</taxon>
        <taxon>Hexapoda</taxon>
        <taxon>Insecta</taxon>
        <taxon>Pterygota</taxon>
        <taxon>Neoptera</taxon>
        <taxon>Endopterygota</taxon>
        <taxon>Coleoptera</taxon>
        <taxon>Polyphaga</taxon>
        <taxon>Scarabaeiformia</taxon>
        <taxon>Scarabaeidae</taxon>
        <taxon>Rutelinae</taxon>
        <taxon>Popillia</taxon>
    </lineage>
</organism>
<accession>A0AAW1GUW0</accession>
<protein>
    <submittedName>
        <fullName evidence="2">Uncharacterized protein</fullName>
    </submittedName>
</protein>
<evidence type="ECO:0000256" key="1">
    <source>
        <dbReference type="SAM" id="Phobius"/>
    </source>
</evidence>
<feature type="transmembrane region" description="Helical" evidence="1">
    <location>
        <begin position="37"/>
        <end position="64"/>
    </location>
</feature>
<dbReference type="AlphaFoldDB" id="A0AAW1GUW0"/>
<keyword evidence="1" id="KW-0472">Membrane</keyword>
<keyword evidence="1" id="KW-1133">Transmembrane helix</keyword>
<comment type="caution">
    <text evidence="2">The sequence shown here is derived from an EMBL/GenBank/DDBJ whole genome shotgun (WGS) entry which is preliminary data.</text>
</comment>
<dbReference type="Proteomes" id="UP001458880">
    <property type="component" value="Unassembled WGS sequence"/>
</dbReference>
<evidence type="ECO:0000313" key="3">
    <source>
        <dbReference type="Proteomes" id="UP001458880"/>
    </source>
</evidence>
<sequence>PRWAGVSSVFVPKVTTVSTISCTSILPFSRSCVRFGWFVNACFLSSILLVLLMIWALISLSIFVKLQVFAAFDRRA</sequence>
<feature type="non-terminal residue" evidence="2">
    <location>
        <position position="1"/>
    </location>
</feature>
<reference evidence="2 3" key="1">
    <citation type="journal article" date="2024" name="BMC Genomics">
        <title>De novo assembly and annotation of Popillia japonica's genome with initial clues to its potential as an invasive pest.</title>
        <authorList>
            <person name="Cucini C."/>
            <person name="Boschi S."/>
            <person name="Funari R."/>
            <person name="Cardaioli E."/>
            <person name="Iannotti N."/>
            <person name="Marturano G."/>
            <person name="Paoli F."/>
            <person name="Bruttini M."/>
            <person name="Carapelli A."/>
            <person name="Frati F."/>
            <person name="Nardi F."/>
        </authorList>
    </citation>
    <scope>NUCLEOTIDE SEQUENCE [LARGE SCALE GENOMIC DNA]</scope>
    <source>
        <strain evidence="2">DMR45628</strain>
    </source>
</reference>
<gene>
    <name evidence="2" type="ORF">QE152_g41300</name>
</gene>
<proteinExistence type="predicted"/>